<reference evidence="3" key="2">
    <citation type="submission" date="2022-01" db="EMBL/GenBank/DDBJ databases">
        <authorList>
            <person name="Yamashiro T."/>
            <person name="Shiraishi A."/>
            <person name="Satake H."/>
            <person name="Nakayama K."/>
        </authorList>
    </citation>
    <scope>NUCLEOTIDE SEQUENCE</scope>
</reference>
<feature type="domain" description="Reverse transcriptase zinc-binding" evidence="2">
    <location>
        <begin position="220"/>
        <end position="284"/>
    </location>
</feature>
<dbReference type="EMBL" id="BQNB010009644">
    <property type="protein sequence ID" value="GJS66376.1"/>
    <property type="molecule type" value="Genomic_DNA"/>
</dbReference>
<dbReference type="Pfam" id="PF13966">
    <property type="entry name" value="zf-RVT"/>
    <property type="match status" value="1"/>
</dbReference>
<evidence type="ECO:0000313" key="3">
    <source>
        <dbReference type="EMBL" id="GJS66376.1"/>
    </source>
</evidence>
<protein>
    <submittedName>
        <fullName evidence="3">Transposon TX1</fullName>
    </submittedName>
</protein>
<sequence length="459" mass="51350">MPPHYPLPSEGHDIKPDPWDASECRVALSLSATRHVKTRMEAFAQGRICVAAGLSDDTLYFKDWSNNEKNLMCILKGFEMVSGLKINFNKSNVCGVGVLSSAVAEMARVMKYCMDELPLMYLGLLVGGSVVERYRVDHDCAFGVGVRIFLCADGRDGGRNGLGRKVEDVAGTSFWDDMWVGEHKLQDRDTWKWSLAENGIFSVRVLSTLVDEKNLDNGGDRKTTLLNKIVSKKIIVFVWRALCRRLSVRVELDKKGIDIPNILCPMCDETVETIDHALVLCNKSMRILLIQKLGRVLFSPNRQLFGDTIQLENVVSTISQEYLLEFTSEYGIPEDLHSELPGSEDMIMDFLEGKDGCHLANDWGRTRSGRSSVEYKPNGFVRPNPQPKPVQGKDWDSVSCVIVETATTTKVIQEPVLEKEVAAMGPPVNKRRRQRGTDEVEANAPPKVLRKDHATSHPV</sequence>
<name>A0ABQ4XND4_9ASTR</name>
<keyword evidence="4" id="KW-1185">Reference proteome</keyword>
<feature type="compositionally biased region" description="Basic and acidic residues" evidence="1">
    <location>
        <begin position="449"/>
        <end position="459"/>
    </location>
</feature>
<accession>A0ABQ4XND4</accession>
<feature type="region of interest" description="Disordered" evidence="1">
    <location>
        <begin position="422"/>
        <end position="459"/>
    </location>
</feature>
<dbReference type="Proteomes" id="UP001151760">
    <property type="component" value="Unassembled WGS sequence"/>
</dbReference>
<organism evidence="3 4">
    <name type="scientific">Tanacetum coccineum</name>
    <dbReference type="NCBI Taxonomy" id="301880"/>
    <lineage>
        <taxon>Eukaryota</taxon>
        <taxon>Viridiplantae</taxon>
        <taxon>Streptophyta</taxon>
        <taxon>Embryophyta</taxon>
        <taxon>Tracheophyta</taxon>
        <taxon>Spermatophyta</taxon>
        <taxon>Magnoliopsida</taxon>
        <taxon>eudicotyledons</taxon>
        <taxon>Gunneridae</taxon>
        <taxon>Pentapetalae</taxon>
        <taxon>asterids</taxon>
        <taxon>campanulids</taxon>
        <taxon>Asterales</taxon>
        <taxon>Asteraceae</taxon>
        <taxon>Asteroideae</taxon>
        <taxon>Anthemideae</taxon>
        <taxon>Anthemidinae</taxon>
        <taxon>Tanacetum</taxon>
    </lineage>
</organism>
<gene>
    <name evidence="3" type="ORF">Tco_0680940</name>
</gene>
<dbReference type="InterPro" id="IPR026960">
    <property type="entry name" value="RVT-Znf"/>
</dbReference>
<evidence type="ECO:0000256" key="1">
    <source>
        <dbReference type="SAM" id="MobiDB-lite"/>
    </source>
</evidence>
<reference evidence="3" key="1">
    <citation type="journal article" date="2022" name="Int. J. Mol. Sci.">
        <title>Draft Genome of Tanacetum Coccineum: Genomic Comparison of Closely Related Tanacetum-Family Plants.</title>
        <authorList>
            <person name="Yamashiro T."/>
            <person name="Shiraishi A."/>
            <person name="Nakayama K."/>
            <person name="Satake H."/>
        </authorList>
    </citation>
    <scope>NUCLEOTIDE SEQUENCE</scope>
</reference>
<evidence type="ECO:0000259" key="2">
    <source>
        <dbReference type="Pfam" id="PF13966"/>
    </source>
</evidence>
<evidence type="ECO:0000313" key="4">
    <source>
        <dbReference type="Proteomes" id="UP001151760"/>
    </source>
</evidence>
<proteinExistence type="predicted"/>
<comment type="caution">
    <text evidence="3">The sequence shown here is derived from an EMBL/GenBank/DDBJ whole genome shotgun (WGS) entry which is preliminary data.</text>
</comment>
<feature type="region of interest" description="Disordered" evidence="1">
    <location>
        <begin position="368"/>
        <end position="393"/>
    </location>
</feature>